<name>A0A1Q2MCR6_9BACT</name>
<feature type="chain" id="PRO_5013021256" evidence="1">
    <location>
        <begin position="27"/>
        <end position="808"/>
    </location>
</feature>
<dbReference type="PROSITE" id="PS51257">
    <property type="entry name" value="PROKAR_LIPOPROTEIN"/>
    <property type="match status" value="1"/>
</dbReference>
<dbReference type="EMBL" id="CP019646">
    <property type="protein sequence ID" value="AQQ70042.1"/>
    <property type="molecule type" value="Genomic_DNA"/>
</dbReference>
<evidence type="ECO:0000313" key="3">
    <source>
        <dbReference type="Proteomes" id="UP000188181"/>
    </source>
</evidence>
<evidence type="ECO:0000313" key="2">
    <source>
        <dbReference type="EMBL" id="AQQ70042.1"/>
    </source>
</evidence>
<accession>A0A1Q2MCR6</accession>
<dbReference type="STRING" id="1851148.SMSP2_00379"/>
<protein>
    <submittedName>
        <fullName evidence="2">Uncharacterized protein</fullName>
    </submittedName>
</protein>
<gene>
    <name evidence="2" type="ORF">SMSP2_00379</name>
</gene>
<feature type="signal peptide" evidence="1">
    <location>
        <begin position="1"/>
        <end position="26"/>
    </location>
</feature>
<proteinExistence type="predicted"/>
<dbReference type="AlphaFoldDB" id="A0A1Q2MCR6"/>
<keyword evidence="3" id="KW-1185">Reference proteome</keyword>
<reference evidence="3" key="1">
    <citation type="submission" date="2017-02" db="EMBL/GenBank/DDBJ databases">
        <title>Comparative genomics and description of representatives of a novel lineage of planctomycetes thriving in anoxic sediments.</title>
        <authorList>
            <person name="Spring S."/>
            <person name="Bunk B."/>
            <person name="Sproer C."/>
        </authorList>
    </citation>
    <scope>NUCLEOTIDE SEQUENCE [LARGE SCALE GENOMIC DNA]</scope>
    <source>
        <strain evidence="3">SM-Chi-D1</strain>
    </source>
</reference>
<sequence length="808" mass="91494" precursor="true">MNRKKSFLFISIAVLCCLFASCSSCECGGVEKMMTRGPYGFLWWEDGFSNLKPLGSRELNIQTSSYGLSFNVETADITRFGRIKTDFRADDVPGQGNRIVQKLEESELNMELKIDGRLYTCKGGVDFTSQIEYKKIPYRLINTGRYVQRYDLLGILFEDSDGNPAPADVRLELLSWPDSLTLVLDAEAESEFENFEMSLKLKGSGKVWLEADKTFENVKRADSCKVFSTWSADTESESVEEHIEVSAKAKESLSAGFEKQQDCFVIDIPSDFFYVGKPHQSVESCDVFIRNDSEKKLPVKLFFRMEYEPGQGASVIGTAPILCYADGRPTGDFVQISKNWHRPDDGEYPEYVDNWFYAYTIVEMPAKSCSQFKYKTVNGFLDGVPIVSHSQLCLLGWGGNQLWEQVAIGNWGEAICYDPDIGLNRSFIDDVRPLMVWSMGDEDRIKWGWTNNVGGGNFLQYYDQSGQEQKLVSVKTLHRVNGPNWTEAVYSGITRDGAIKAEITVSTPRCEDYNRSRHRFRYEVLKPVNFSRLAFYQMGADNYNTSVFDLMARGSADGLVEEWKPEMGGKKYHRKSIACKGDLPWFSIHKTTDCNSFRERKGALANRGLIVRDYSARINGTDYNYPFMSNFGVENGSPSSNVELSAPEGVSTLKPGDFVECSLDFIVLPKKADDYYGTNETLKAYLEKYEDTWRPVYREAVLNDLKVQMHSGILVENYPLVVCVDEEQKAEFTVTGGAGYVPVIFADVTSGRGFRLVEITEGKQVDIHDNINYQLDKTCSDTYRVTYNISLDPDNGKSHARRLKFTVK</sequence>
<dbReference type="Proteomes" id="UP000188181">
    <property type="component" value="Chromosome"/>
</dbReference>
<organism evidence="2 3">
    <name type="scientific">Limihaloglobus sulfuriphilus</name>
    <dbReference type="NCBI Taxonomy" id="1851148"/>
    <lineage>
        <taxon>Bacteria</taxon>
        <taxon>Pseudomonadati</taxon>
        <taxon>Planctomycetota</taxon>
        <taxon>Phycisphaerae</taxon>
        <taxon>Sedimentisphaerales</taxon>
        <taxon>Sedimentisphaeraceae</taxon>
        <taxon>Limihaloglobus</taxon>
    </lineage>
</organism>
<evidence type="ECO:0000256" key="1">
    <source>
        <dbReference type="SAM" id="SignalP"/>
    </source>
</evidence>
<dbReference type="KEGG" id="pbas:SMSP2_00379"/>
<keyword evidence="1" id="KW-0732">Signal</keyword>